<keyword evidence="3 6" id="KW-0812">Transmembrane</keyword>
<evidence type="ECO:0000256" key="5">
    <source>
        <dbReference type="ARBA" id="ARBA00023136"/>
    </source>
</evidence>
<evidence type="ECO:0000256" key="4">
    <source>
        <dbReference type="ARBA" id="ARBA00022989"/>
    </source>
</evidence>
<dbReference type="Pfam" id="PF01169">
    <property type="entry name" value="GDT1"/>
    <property type="match status" value="2"/>
</dbReference>
<name>A0A0P8AKB2_9EURY</name>
<accession>A0A0P8AKB2</accession>
<dbReference type="InterPro" id="IPR001727">
    <property type="entry name" value="GDT1-like"/>
</dbReference>
<evidence type="ECO:0000256" key="3">
    <source>
        <dbReference type="ARBA" id="ARBA00022692"/>
    </source>
</evidence>
<feature type="transmembrane region" description="Helical" evidence="6">
    <location>
        <begin position="140"/>
        <end position="161"/>
    </location>
</feature>
<dbReference type="Proteomes" id="UP000050360">
    <property type="component" value="Unassembled WGS sequence"/>
</dbReference>
<dbReference type="PANTHER" id="PTHR12608:SF1">
    <property type="entry name" value="TRANSMEMBRANE PROTEIN 165"/>
    <property type="match status" value="1"/>
</dbReference>
<dbReference type="GO" id="GO:0016020">
    <property type="term" value="C:membrane"/>
    <property type="evidence" value="ECO:0007669"/>
    <property type="project" value="UniProtKB-SubCell"/>
</dbReference>
<feature type="transmembrane region" description="Helical" evidence="6">
    <location>
        <begin position="173"/>
        <end position="191"/>
    </location>
</feature>
<evidence type="ECO:0000256" key="6">
    <source>
        <dbReference type="SAM" id="Phobius"/>
    </source>
</evidence>
<dbReference type="PATRIC" id="fig|1719120.3.peg.133"/>
<feature type="transmembrane region" description="Helical" evidence="6">
    <location>
        <begin position="44"/>
        <end position="62"/>
    </location>
</feature>
<comment type="subcellular location">
    <subcellularLocation>
        <location evidence="1">Membrane</location>
        <topology evidence="1">Multi-pass membrane protein</topology>
    </subcellularLocation>
</comment>
<sequence>MIRDIIMEITPLLTTFGLIALAELGDKTQLTVIALSARYDRKKVFSGVVLAFILVTGLGVLVGEGLLRLIPENIIKIIAGLMFIIFGIMMLRSKEDCEEDNNSPVINPFISTFSMIALAEMGDKTQLSAITLSAKYNSPYLVFTGAVLALAAISLLGILAGKKLCEIVPLSKIKLGAGALFILFGILFIAGF</sequence>
<proteinExistence type="inferred from homology"/>
<comment type="caution">
    <text evidence="7">The sequence shown here is derived from an EMBL/GenBank/DDBJ whole genome shotgun (WGS) entry which is preliminary data.</text>
</comment>
<keyword evidence="4 6" id="KW-1133">Transmembrane helix</keyword>
<feature type="transmembrane region" description="Helical" evidence="6">
    <location>
        <begin position="6"/>
        <end position="24"/>
    </location>
</feature>
<dbReference type="AlphaFoldDB" id="A0A0P8AKB2"/>
<evidence type="ECO:0000313" key="7">
    <source>
        <dbReference type="EMBL" id="KPQ45237.1"/>
    </source>
</evidence>
<evidence type="ECO:0000313" key="8">
    <source>
        <dbReference type="Proteomes" id="UP000050360"/>
    </source>
</evidence>
<comment type="similarity">
    <text evidence="2">Belongs to the GDT1 family.</text>
</comment>
<reference evidence="7 8" key="1">
    <citation type="submission" date="2015-09" db="EMBL/GenBank/DDBJ databases">
        <title>A metagenomics-based metabolic model of nitrate-dependent anaerobic oxidation of methane by Methanoperedens-like archaea.</title>
        <authorList>
            <person name="Arshad A."/>
            <person name="Speth D.R."/>
            <person name="De Graaf R.M."/>
            <person name="Op Den Camp H.J."/>
            <person name="Jetten M.S."/>
            <person name="Welte C.U."/>
        </authorList>
    </citation>
    <scope>NUCLEOTIDE SEQUENCE [LARGE SCALE GENOMIC DNA]</scope>
</reference>
<evidence type="ECO:0000256" key="1">
    <source>
        <dbReference type="ARBA" id="ARBA00004141"/>
    </source>
</evidence>
<dbReference type="PANTHER" id="PTHR12608">
    <property type="entry name" value="TRANSMEMBRANE PROTEIN HTP-1 RELATED"/>
    <property type="match status" value="1"/>
</dbReference>
<dbReference type="EMBL" id="LKCM01000015">
    <property type="protein sequence ID" value="KPQ45237.1"/>
    <property type="molecule type" value="Genomic_DNA"/>
</dbReference>
<keyword evidence="5 6" id="KW-0472">Membrane</keyword>
<organism evidence="7 8">
    <name type="scientific">Candidatus Methanoperedens nitratireducens</name>
    <dbReference type="NCBI Taxonomy" id="1392998"/>
    <lineage>
        <taxon>Archaea</taxon>
        <taxon>Methanobacteriati</taxon>
        <taxon>Methanobacteriota</taxon>
        <taxon>Stenosarchaea group</taxon>
        <taxon>Methanomicrobia</taxon>
        <taxon>Methanosarcinales</taxon>
        <taxon>ANME-2 cluster</taxon>
        <taxon>Candidatus Methanoperedentaceae</taxon>
        <taxon>Candidatus Methanoperedens</taxon>
    </lineage>
</organism>
<feature type="transmembrane region" description="Helical" evidence="6">
    <location>
        <begin position="74"/>
        <end position="91"/>
    </location>
</feature>
<protein>
    <submittedName>
        <fullName evidence="7">Sulfite exporter TauE/SafE</fullName>
    </submittedName>
</protein>
<dbReference type="GO" id="GO:0046873">
    <property type="term" value="F:metal ion transmembrane transporter activity"/>
    <property type="evidence" value="ECO:0007669"/>
    <property type="project" value="InterPro"/>
</dbReference>
<gene>
    <name evidence="7" type="ORF">MPEBLZ_00118</name>
</gene>
<evidence type="ECO:0000256" key="2">
    <source>
        <dbReference type="ARBA" id="ARBA00009190"/>
    </source>
</evidence>